<feature type="transmembrane region" description="Helical" evidence="9">
    <location>
        <begin position="280"/>
        <end position="301"/>
    </location>
</feature>
<feature type="transmembrane region" description="Helical" evidence="9">
    <location>
        <begin position="211"/>
        <end position="232"/>
    </location>
</feature>
<evidence type="ECO:0000256" key="8">
    <source>
        <dbReference type="ARBA" id="ARBA00037998"/>
    </source>
</evidence>
<feature type="transmembrane region" description="Helical" evidence="9">
    <location>
        <begin position="111"/>
        <end position="136"/>
    </location>
</feature>
<dbReference type="GO" id="GO:0006865">
    <property type="term" value="P:amino acid transport"/>
    <property type="evidence" value="ECO:0007669"/>
    <property type="project" value="UniProtKB-KW"/>
</dbReference>
<feature type="transmembrane region" description="Helical" evidence="9">
    <location>
        <begin position="156"/>
        <end position="178"/>
    </location>
</feature>
<dbReference type="GO" id="GO:0022857">
    <property type="term" value="F:transmembrane transporter activity"/>
    <property type="evidence" value="ECO:0007669"/>
    <property type="project" value="InterPro"/>
</dbReference>
<dbReference type="InterPro" id="IPR052157">
    <property type="entry name" value="BCAA_transport_permease"/>
</dbReference>
<evidence type="ECO:0000256" key="2">
    <source>
        <dbReference type="ARBA" id="ARBA00022448"/>
    </source>
</evidence>
<feature type="transmembrane region" description="Helical" evidence="9">
    <location>
        <begin position="81"/>
        <end position="99"/>
    </location>
</feature>
<name>A0A4R4V9X6_9ACTN</name>
<feature type="transmembrane region" description="Helical" evidence="9">
    <location>
        <begin position="244"/>
        <end position="268"/>
    </location>
</feature>
<dbReference type="Pfam" id="PF02653">
    <property type="entry name" value="BPD_transp_2"/>
    <property type="match status" value="1"/>
</dbReference>
<keyword evidence="11" id="KW-1185">Reference proteome</keyword>
<comment type="similarity">
    <text evidence="8">Belongs to the binding-protein-dependent transport system permease family. LivHM subfamily.</text>
</comment>
<evidence type="ECO:0000313" key="10">
    <source>
        <dbReference type="EMBL" id="TDC98603.1"/>
    </source>
</evidence>
<dbReference type="CDD" id="cd06582">
    <property type="entry name" value="TM_PBP1_LivH_like"/>
    <property type="match status" value="1"/>
</dbReference>
<keyword evidence="3" id="KW-1003">Cell membrane</keyword>
<evidence type="ECO:0000313" key="11">
    <source>
        <dbReference type="Proteomes" id="UP000295258"/>
    </source>
</evidence>
<keyword evidence="2" id="KW-0813">Transport</keyword>
<comment type="caution">
    <text evidence="10">The sequence shown here is derived from an EMBL/GenBank/DDBJ whole genome shotgun (WGS) entry which is preliminary data.</text>
</comment>
<dbReference type="AlphaFoldDB" id="A0A4R4V9X6"/>
<keyword evidence="5" id="KW-0029">Amino-acid transport</keyword>
<sequence length="309" mass="31854">MRRRSACSRTARSYPRPRADVQVFLQTLIGGVTFGAVYALVAMGFSIVYRTMGLVNFAHGSVVMIGAYAASTFYMASKLPFAVAVLVAITVTALIGLVIERFLRPLENKDFTLMLIGTIGFGAVLEAGAVLVWGATGHAVPSPVATGPIDLAGVRIPTYSLLVIAVAAAATGLLALFLQRTKRGAAMQAVAMDHQAATAVGIHVGRSNAMAFAIGAGLAALAGSLIGPMLYVNPTMGGTLGIKGFAAAMLGGFGSMPGAIVGGLAFGLLDSFAAGNFQEYSELVTFLVFAVIVMIRPTGIFGETTVNRA</sequence>
<comment type="subcellular location">
    <subcellularLocation>
        <location evidence="1">Cell membrane</location>
        <topology evidence="1">Multi-pass membrane protein</topology>
    </subcellularLocation>
</comment>
<protein>
    <submittedName>
        <fullName evidence="10">Branched-chain amino acid ABC transporter permease</fullName>
    </submittedName>
</protein>
<evidence type="ECO:0000256" key="4">
    <source>
        <dbReference type="ARBA" id="ARBA00022692"/>
    </source>
</evidence>
<feature type="transmembrane region" description="Helical" evidence="9">
    <location>
        <begin position="54"/>
        <end position="75"/>
    </location>
</feature>
<gene>
    <name evidence="10" type="ORF">E1292_34785</name>
</gene>
<evidence type="ECO:0000256" key="1">
    <source>
        <dbReference type="ARBA" id="ARBA00004651"/>
    </source>
</evidence>
<keyword evidence="4 9" id="KW-0812">Transmembrane</keyword>
<evidence type="ECO:0000256" key="5">
    <source>
        <dbReference type="ARBA" id="ARBA00022970"/>
    </source>
</evidence>
<dbReference type="InterPro" id="IPR001851">
    <property type="entry name" value="ABC_transp_permease"/>
</dbReference>
<dbReference type="GO" id="GO:0005886">
    <property type="term" value="C:plasma membrane"/>
    <property type="evidence" value="ECO:0007669"/>
    <property type="project" value="UniProtKB-SubCell"/>
</dbReference>
<evidence type="ECO:0000256" key="6">
    <source>
        <dbReference type="ARBA" id="ARBA00022989"/>
    </source>
</evidence>
<feature type="transmembrane region" description="Helical" evidence="9">
    <location>
        <begin position="23"/>
        <end position="47"/>
    </location>
</feature>
<keyword evidence="6 9" id="KW-1133">Transmembrane helix</keyword>
<organism evidence="10 11">
    <name type="scientific">Nonomuraea deserti</name>
    <dbReference type="NCBI Taxonomy" id="1848322"/>
    <lineage>
        <taxon>Bacteria</taxon>
        <taxon>Bacillati</taxon>
        <taxon>Actinomycetota</taxon>
        <taxon>Actinomycetes</taxon>
        <taxon>Streptosporangiales</taxon>
        <taxon>Streptosporangiaceae</taxon>
        <taxon>Nonomuraea</taxon>
    </lineage>
</organism>
<evidence type="ECO:0000256" key="3">
    <source>
        <dbReference type="ARBA" id="ARBA00022475"/>
    </source>
</evidence>
<dbReference type="PANTHER" id="PTHR11795">
    <property type="entry name" value="BRANCHED-CHAIN AMINO ACID TRANSPORT SYSTEM PERMEASE PROTEIN LIVH"/>
    <property type="match status" value="1"/>
</dbReference>
<reference evidence="10 11" key="1">
    <citation type="submission" date="2019-03" db="EMBL/GenBank/DDBJ databases">
        <title>Draft genome sequences of novel Actinobacteria.</title>
        <authorList>
            <person name="Sahin N."/>
            <person name="Ay H."/>
            <person name="Saygin H."/>
        </authorList>
    </citation>
    <scope>NUCLEOTIDE SEQUENCE [LARGE SCALE GENOMIC DNA]</scope>
    <source>
        <strain evidence="10 11">KC310</strain>
    </source>
</reference>
<evidence type="ECO:0000256" key="7">
    <source>
        <dbReference type="ARBA" id="ARBA00023136"/>
    </source>
</evidence>
<proteinExistence type="inferred from homology"/>
<accession>A0A4R4V9X6</accession>
<dbReference type="Proteomes" id="UP000295258">
    <property type="component" value="Unassembled WGS sequence"/>
</dbReference>
<dbReference type="PANTHER" id="PTHR11795:SF450">
    <property type="entry name" value="ABC TRANSPORTER PERMEASE PROTEIN"/>
    <property type="match status" value="1"/>
</dbReference>
<evidence type="ECO:0000256" key="9">
    <source>
        <dbReference type="SAM" id="Phobius"/>
    </source>
</evidence>
<keyword evidence="7 9" id="KW-0472">Membrane</keyword>
<dbReference type="EMBL" id="SMKO01000135">
    <property type="protein sequence ID" value="TDC98603.1"/>
    <property type="molecule type" value="Genomic_DNA"/>
</dbReference>